<dbReference type="GO" id="GO:0047570">
    <property type="term" value="F:3-oxoadipate enol-lactonase activity"/>
    <property type="evidence" value="ECO:0007669"/>
    <property type="project" value="UniProtKB-EC"/>
</dbReference>
<dbReference type="EC" id="3.1.1.24" evidence="2"/>
<dbReference type="InterPro" id="IPR029058">
    <property type="entry name" value="AB_hydrolase_fold"/>
</dbReference>
<dbReference type="NCBIfam" id="TIGR02427">
    <property type="entry name" value="protocat_pcaD"/>
    <property type="match status" value="1"/>
</dbReference>
<sequence>MAYLELSNHRLHYRIDGGASDDKPWLVFCNSLGTDMHMWDAQVGVLSAQYRILRYDRRGHGRSSAPSPPYSLDDLGGDVLALLDALEIERTHFCGLSIGGLTGQWLGIHAGKRLGKLVLCATAAKIGTAESWSARIEAVQAGGLEALVPATAERWFTPKFRTSEARSVGEVLDSFAATSLAGYVGCCAALAKADLQNALSQIETPVLVISGEQDPVCPPADLENIAARVQRGRHVSLPGRHIVNIEASSLFNALLLELLGSEATTRPCEPGN</sequence>
<keyword evidence="2" id="KW-0378">Hydrolase</keyword>
<feature type="domain" description="AB hydrolase-1" evidence="1">
    <location>
        <begin position="24"/>
        <end position="246"/>
    </location>
</feature>
<dbReference type="InterPro" id="IPR000073">
    <property type="entry name" value="AB_hydrolase_1"/>
</dbReference>
<accession>A0A7Y6UNH0</accession>
<evidence type="ECO:0000259" key="1">
    <source>
        <dbReference type="Pfam" id="PF00561"/>
    </source>
</evidence>
<gene>
    <name evidence="2" type="primary">pcaD</name>
    <name evidence="2" type="ORF">HT585_16200</name>
</gene>
<dbReference type="Gene3D" id="3.40.50.1820">
    <property type="entry name" value="alpha/beta hydrolase"/>
    <property type="match status" value="1"/>
</dbReference>
<keyword evidence="3" id="KW-1185">Reference proteome</keyword>
<dbReference type="SUPFAM" id="SSF53474">
    <property type="entry name" value="alpha/beta-Hydrolases"/>
    <property type="match status" value="1"/>
</dbReference>
<dbReference type="PANTHER" id="PTHR43433">
    <property type="entry name" value="HYDROLASE, ALPHA/BETA FOLD FAMILY PROTEIN"/>
    <property type="match status" value="1"/>
</dbReference>
<dbReference type="RefSeq" id="WP_176353891.1">
    <property type="nucleotide sequence ID" value="NZ_JABWDU010000003.1"/>
</dbReference>
<name>A0A7Y6UNH0_9HYPH</name>
<dbReference type="GO" id="GO:0042952">
    <property type="term" value="P:beta-ketoadipate pathway"/>
    <property type="evidence" value="ECO:0007669"/>
    <property type="project" value="InterPro"/>
</dbReference>
<dbReference type="Pfam" id="PF00561">
    <property type="entry name" value="Abhydrolase_1"/>
    <property type="match status" value="1"/>
</dbReference>
<proteinExistence type="predicted"/>
<dbReference type="AlphaFoldDB" id="A0A7Y6UNH0"/>
<evidence type="ECO:0000313" key="3">
    <source>
        <dbReference type="Proteomes" id="UP000520198"/>
    </source>
</evidence>
<evidence type="ECO:0000313" key="2">
    <source>
        <dbReference type="EMBL" id="NVD40411.1"/>
    </source>
</evidence>
<dbReference type="PRINTS" id="PR00111">
    <property type="entry name" value="ABHYDROLASE"/>
</dbReference>
<dbReference type="PANTHER" id="PTHR43433:SF5">
    <property type="entry name" value="AB HYDROLASE-1 DOMAIN-CONTAINING PROTEIN"/>
    <property type="match status" value="1"/>
</dbReference>
<dbReference type="Proteomes" id="UP000520198">
    <property type="component" value="Unassembled WGS sequence"/>
</dbReference>
<reference evidence="2 3" key="1">
    <citation type="submission" date="2020-06" db="EMBL/GenBank/DDBJ databases">
        <authorList>
            <person name="Grouzdev D.S."/>
        </authorList>
    </citation>
    <scope>NUCLEOTIDE SEQUENCE [LARGE SCALE GENOMIC DNA]</scope>
    <source>
        <strain evidence="2 3">HO-A22</strain>
    </source>
</reference>
<dbReference type="EMBL" id="JABWDU010000003">
    <property type="protein sequence ID" value="NVD40411.1"/>
    <property type="molecule type" value="Genomic_DNA"/>
</dbReference>
<dbReference type="InterPro" id="IPR050471">
    <property type="entry name" value="AB_hydrolase"/>
</dbReference>
<comment type="caution">
    <text evidence="2">The sequence shown here is derived from an EMBL/GenBank/DDBJ whole genome shotgun (WGS) entry which is preliminary data.</text>
</comment>
<organism evidence="2 3">
    <name type="scientific">Ensifer oleiphilus</name>
    <dbReference type="NCBI Taxonomy" id="2742698"/>
    <lineage>
        <taxon>Bacteria</taxon>
        <taxon>Pseudomonadati</taxon>
        <taxon>Pseudomonadota</taxon>
        <taxon>Alphaproteobacteria</taxon>
        <taxon>Hyphomicrobiales</taxon>
        <taxon>Rhizobiaceae</taxon>
        <taxon>Sinorhizobium/Ensifer group</taxon>
        <taxon>Ensifer</taxon>
    </lineage>
</organism>
<dbReference type="InterPro" id="IPR026968">
    <property type="entry name" value="PcaD/CatD"/>
</dbReference>
<protein>
    <submittedName>
        <fullName evidence="2">3-oxoadipate enol-lactonase</fullName>
        <ecNumber evidence="2">3.1.1.24</ecNumber>
    </submittedName>
</protein>